<comment type="caution">
    <text evidence="3">The sequence shown here is derived from an EMBL/GenBank/DDBJ whole genome shotgun (WGS) entry which is preliminary data.</text>
</comment>
<keyword evidence="4" id="KW-1185">Reference proteome</keyword>
<organism evidence="3 4">
    <name type="scientific">Albidovulum litorale</name>
    <dbReference type="NCBI Taxonomy" id="2984134"/>
    <lineage>
        <taxon>Bacteria</taxon>
        <taxon>Pseudomonadati</taxon>
        <taxon>Pseudomonadota</taxon>
        <taxon>Alphaproteobacteria</taxon>
        <taxon>Rhodobacterales</taxon>
        <taxon>Paracoccaceae</taxon>
        <taxon>Albidovulum</taxon>
    </lineage>
</organism>
<evidence type="ECO:0000313" key="4">
    <source>
        <dbReference type="Proteomes" id="UP001652564"/>
    </source>
</evidence>
<evidence type="ECO:0000313" key="3">
    <source>
        <dbReference type="EMBL" id="MCV2874350.1"/>
    </source>
</evidence>
<gene>
    <name evidence="3" type="ORF">OEZ71_18795</name>
</gene>
<dbReference type="InterPro" id="IPR051943">
    <property type="entry name" value="TRAFAC_Dynamin-like_GTPase"/>
</dbReference>
<dbReference type="Gene3D" id="3.40.50.300">
    <property type="entry name" value="P-loop containing nucleotide triphosphate hydrolases"/>
    <property type="match status" value="1"/>
</dbReference>
<accession>A0ABT2ZT69</accession>
<dbReference type="InterPro" id="IPR027417">
    <property type="entry name" value="P-loop_NTPase"/>
</dbReference>
<feature type="domain" description="G" evidence="2">
    <location>
        <begin position="12"/>
        <end position="148"/>
    </location>
</feature>
<dbReference type="PANTHER" id="PTHR43681">
    <property type="entry name" value="TRANSMEMBRANE GTPASE FZO"/>
    <property type="match status" value="1"/>
</dbReference>
<dbReference type="InterPro" id="IPR006073">
    <property type="entry name" value="GTP-bd"/>
</dbReference>
<dbReference type="SUPFAM" id="SSF52540">
    <property type="entry name" value="P-loop containing nucleoside triphosphate hydrolases"/>
    <property type="match status" value="1"/>
</dbReference>
<dbReference type="PANTHER" id="PTHR43681:SF1">
    <property type="entry name" value="SARCALUMENIN"/>
    <property type="match status" value="1"/>
</dbReference>
<evidence type="ECO:0000256" key="1">
    <source>
        <dbReference type="SAM" id="MobiDB-lite"/>
    </source>
</evidence>
<name>A0ABT2ZT69_9RHOB</name>
<evidence type="ECO:0000259" key="2">
    <source>
        <dbReference type="Pfam" id="PF01926"/>
    </source>
</evidence>
<proteinExistence type="predicted"/>
<dbReference type="EMBL" id="JAOWKZ010000005">
    <property type="protein sequence ID" value="MCV2874350.1"/>
    <property type="molecule type" value="Genomic_DNA"/>
</dbReference>
<protein>
    <submittedName>
        <fullName evidence="3">50S ribosome-binding GTPase</fullName>
    </submittedName>
</protein>
<dbReference type="RefSeq" id="WP_263741629.1">
    <property type="nucleotide sequence ID" value="NZ_JAOWKZ010000005.1"/>
</dbReference>
<reference evidence="3 4" key="1">
    <citation type="submission" date="2022-10" db="EMBL/GenBank/DDBJ databases">
        <title>Defluviimonas sp. nov., isolated from ocean surface sediments.</title>
        <authorList>
            <person name="He W."/>
            <person name="Wang L."/>
            <person name="Zhang D.-F."/>
        </authorList>
    </citation>
    <scope>NUCLEOTIDE SEQUENCE [LARGE SCALE GENOMIC DNA]</scope>
    <source>
        <strain evidence="3 4">WL0050</strain>
    </source>
</reference>
<dbReference type="Pfam" id="PF01926">
    <property type="entry name" value="MMR_HSR1"/>
    <property type="match status" value="1"/>
</dbReference>
<feature type="region of interest" description="Disordered" evidence="1">
    <location>
        <begin position="251"/>
        <end position="298"/>
    </location>
</feature>
<dbReference type="Proteomes" id="UP001652564">
    <property type="component" value="Unassembled WGS sequence"/>
</dbReference>
<sequence>MTDATTETRKPRIAIMGEFSAGKSTLSNLLLGTRALPEKVTATRLPPVWITSGVDEPFRIGMDGEEYPVSLDRLEDVPLDDTRFVMLNFVVDILDRCDLIDFPGISDPNMASEVWERMLDEVDAVLWCTHATQAWRQSESAVWAMIPEHVRSNSLLLITRFDKLTNDNDRMRVRTRVARETKGLFAAICPISLTQALKAEEGDELWDRSGAKGLYAAIDVIIDRIEQGVGATPEPEAQGQSSAEVRELHVEAEPAEPVHILPRRVKPGGTARTPRPSAGSENVVDYSRMMDQPPTGNQLERLRADLRQAEENTQTG</sequence>